<organism evidence="3 4">
    <name type="scientific">Knufia obscura</name>
    <dbReference type="NCBI Taxonomy" id="1635080"/>
    <lineage>
        <taxon>Eukaryota</taxon>
        <taxon>Fungi</taxon>
        <taxon>Dikarya</taxon>
        <taxon>Ascomycota</taxon>
        <taxon>Pezizomycotina</taxon>
        <taxon>Eurotiomycetes</taxon>
        <taxon>Chaetothyriomycetidae</taxon>
        <taxon>Chaetothyriales</taxon>
        <taxon>Trichomeriaceae</taxon>
        <taxon>Knufia</taxon>
    </lineage>
</organism>
<keyword evidence="2" id="KW-1133">Transmembrane helix</keyword>
<sequence length="305" mass="33822">MPPNQPQSSQLVYDQCFCNTAFLTPFASNSDTVCLQECTLQADRQLLQAWYNNFCAQVRNGVDPTTQTATSALPTAATSTLTPTTGTVLATATPTTTSTGSTSSTQRHEDQSWIEGHWKWVMMLGILAVGLGLLAWFAVWWKRRHNRKLEAQRAAASGFGHDPEKRPATDPRRSATPDLWGPHQMMEATQGYGYAAQTIDNDFDKRKSKKYRGAESSRMNDPDITEVQEVEKRVLSPRPSNRRARPSELEINARMIGAADRRSKSRGKSRGREGPGDKEIEAGVSDMSIPSLPESRRAGTDFEKT</sequence>
<feature type="compositionally biased region" description="Basic and acidic residues" evidence="1">
    <location>
        <begin position="294"/>
        <end position="305"/>
    </location>
</feature>
<feature type="compositionally biased region" description="Low complexity" evidence="1">
    <location>
        <begin position="90"/>
        <end position="105"/>
    </location>
</feature>
<dbReference type="EMBL" id="JAVHJV010000004">
    <property type="protein sequence ID" value="KAK5943239.1"/>
    <property type="molecule type" value="Genomic_DNA"/>
</dbReference>
<feature type="transmembrane region" description="Helical" evidence="2">
    <location>
        <begin position="120"/>
        <end position="141"/>
    </location>
</feature>
<dbReference type="RefSeq" id="XP_064731329.1">
    <property type="nucleotide sequence ID" value="XM_064872671.1"/>
</dbReference>
<name>A0ABR0RT67_9EURO</name>
<keyword evidence="2" id="KW-0472">Membrane</keyword>
<evidence type="ECO:0000256" key="1">
    <source>
        <dbReference type="SAM" id="MobiDB-lite"/>
    </source>
</evidence>
<gene>
    <name evidence="3" type="ORF">PMZ80_004246</name>
</gene>
<feature type="compositionally biased region" description="Basic and acidic residues" evidence="1">
    <location>
        <begin position="212"/>
        <end position="221"/>
    </location>
</feature>
<comment type="caution">
    <text evidence="3">The sequence shown here is derived from an EMBL/GenBank/DDBJ whole genome shotgun (WGS) entry which is preliminary data.</text>
</comment>
<proteinExistence type="predicted"/>
<keyword evidence="2" id="KW-0812">Transmembrane</keyword>
<feature type="region of interest" description="Disordered" evidence="1">
    <location>
        <begin position="153"/>
        <end position="180"/>
    </location>
</feature>
<feature type="compositionally biased region" description="Basic and acidic residues" evidence="1">
    <location>
        <begin position="270"/>
        <end position="281"/>
    </location>
</feature>
<dbReference type="GeneID" id="89997695"/>
<evidence type="ECO:0000256" key="2">
    <source>
        <dbReference type="SAM" id="Phobius"/>
    </source>
</evidence>
<reference evidence="3 4" key="1">
    <citation type="journal article" date="2023" name="Res Sq">
        <title>Genomic and morphological characterization of Knufia obscura isolated from the Mars 2020 spacecraft assembly facility.</title>
        <authorList>
            <person name="Chander A.M."/>
            <person name="Teixeira M.M."/>
            <person name="Singh N.K."/>
            <person name="Williams M.P."/>
            <person name="Parker C.W."/>
            <person name="Leo P."/>
            <person name="Stajich J.E."/>
            <person name="Torok T."/>
            <person name="Tighe S."/>
            <person name="Mason C.E."/>
            <person name="Venkateswaran K."/>
        </authorList>
    </citation>
    <scope>NUCLEOTIDE SEQUENCE [LARGE SCALE GENOMIC DNA]</scope>
    <source>
        <strain evidence="3 4">CCFEE 5817</strain>
    </source>
</reference>
<feature type="region of interest" description="Disordered" evidence="1">
    <location>
        <begin position="205"/>
        <end position="305"/>
    </location>
</feature>
<dbReference type="Proteomes" id="UP001334248">
    <property type="component" value="Unassembled WGS sequence"/>
</dbReference>
<feature type="region of interest" description="Disordered" evidence="1">
    <location>
        <begin position="90"/>
        <end position="109"/>
    </location>
</feature>
<protein>
    <recommendedName>
        <fullName evidence="5">Integral membrane protein</fullName>
    </recommendedName>
</protein>
<keyword evidence="4" id="KW-1185">Reference proteome</keyword>
<evidence type="ECO:0000313" key="4">
    <source>
        <dbReference type="Proteomes" id="UP001334248"/>
    </source>
</evidence>
<feature type="compositionally biased region" description="Basic and acidic residues" evidence="1">
    <location>
        <begin position="161"/>
        <end position="175"/>
    </location>
</feature>
<accession>A0ABR0RT67</accession>
<evidence type="ECO:0000313" key="3">
    <source>
        <dbReference type="EMBL" id="KAK5943239.1"/>
    </source>
</evidence>
<evidence type="ECO:0008006" key="5">
    <source>
        <dbReference type="Google" id="ProtNLM"/>
    </source>
</evidence>